<protein>
    <submittedName>
        <fullName evidence="2">Uncharacterized protein</fullName>
    </submittedName>
</protein>
<proteinExistence type="predicted"/>
<organism evidence="2 4">
    <name type="scientific">Didymodactylos carnosus</name>
    <dbReference type="NCBI Taxonomy" id="1234261"/>
    <lineage>
        <taxon>Eukaryota</taxon>
        <taxon>Metazoa</taxon>
        <taxon>Spiralia</taxon>
        <taxon>Gnathifera</taxon>
        <taxon>Rotifera</taxon>
        <taxon>Eurotatoria</taxon>
        <taxon>Bdelloidea</taxon>
        <taxon>Philodinida</taxon>
        <taxon>Philodinidae</taxon>
        <taxon>Didymodactylos</taxon>
    </lineage>
</organism>
<dbReference type="EMBL" id="CAJOBA010074948">
    <property type="protein sequence ID" value="CAF4412560.1"/>
    <property type="molecule type" value="Genomic_DNA"/>
</dbReference>
<reference evidence="2" key="1">
    <citation type="submission" date="2021-02" db="EMBL/GenBank/DDBJ databases">
        <authorList>
            <person name="Nowell W R."/>
        </authorList>
    </citation>
    <scope>NUCLEOTIDE SEQUENCE</scope>
</reference>
<dbReference type="EMBL" id="CAJNOK010051097">
    <property type="protein sequence ID" value="CAF1602989.1"/>
    <property type="molecule type" value="Genomic_DNA"/>
</dbReference>
<feature type="compositionally biased region" description="Polar residues" evidence="1">
    <location>
        <begin position="89"/>
        <end position="121"/>
    </location>
</feature>
<gene>
    <name evidence="2" type="ORF">OVA965_LOCUS42218</name>
    <name evidence="3" type="ORF">TMI583_LOCUS44050</name>
</gene>
<evidence type="ECO:0000313" key="3">
    <source>
        <dbReference type="EMBL" id="CAF4412560.1"/>
    </source>
</evidence>
<dbReference type="AlphaFoldDB" id="A0A8S2G0M0"/>
<feature type="compositionally biased region" description="Polar residues" evidence="1">
    <location>
        <begin position="139"/>
        <end position="163"/>
    </location>
</feature>
<comment type="caution">
    <text evidence="2">The sequence shown here is derived from an EMBL/GenBank/DDBJ whole genome shotgun (WGS) entry which is preliminary data.</text>
</comment>
<sequence length="163" mass="18193">MSLVEPWMCSKDATTSFITKLIVNAYLKEETRRELQYVLPLKNRHMFPEFFSVLDSKLMNLSIKSYGLKDVSLEEVFLKITEEYKQTSTIASNDLTTETATTAGNMSDNTEISSSSDILEQNSENSTTESPTTTDTKSLSQLSEIKTNSKPISLLGQNRATGT</sequence>
<dbReference type="Proteomes" id="UP000677228">
    <property type="component" value="Unassembled WGS sequence"/>
</dbReference>
<feature type="compositionally biased region" description="Low complexity" evidence="1">
    <location>
        <begin position="122"/>
        <end position="138"/>
    </location>
</feature>
<accession>A0A8S2G0M0</accession>
<evidence type="ECO:0000256" key="1">
    <source>
        <dbReference type="SAM" id="MobiDB-lite"/>
    </source>
</evidence>
<evidence type="ECO:0000313" key="4">
    <source>
        <dbReference type="Proteomes" id="UP000677228"/>
    </source>
</evidence>
<evidence type="ECO:0000313" key="2">
    <source>
        <dbReference type="EMBL" id="CAF1602989.1"/>
    </source>
</evidence>
<feature type="non-terminal residue" evidence="2">
    <location>
        <position position="1"/>
    </location>
</feature>
<feature type="region of interest" description="Disordered" evidence="1">
    <location>
        <begin position="89"/>
        <end position="163"/>
    </location>
</feature>
<name>A0A8S2G0M0_9BILA</name>
<dbReference type="Proteomes" id="UP000682733">
    <property type="component" value="Unassembled WGS sequence"/>
</dbReference>